<sequence length="48" mass="5953">MVDHRLYQKPHDLEDFYQFSWAHKKIHFPLFSVDRWFVAQQIVHVVVN</sequence>
<protein>
    <submittedName>
        <fullName evidence="1">Uncharacterized protein</fullName>
    </submittedName>
</protein>
<name>A0A1I4RK77_9GAMM</name>
<accession>A0A1I4RK77</accession>
<evidence type="ECO:0000313" key="1">
    <source>
        <dbReference type="EMBL" id="SFM52393.1"/>
    </source>
</evidence>
<dbReference type="Proteomes" id="UP000243629">
    <property type="component" value="Unassembled WGS sequence"/>
</dbReference>
<reference evidence="2" key="1">
    <citation type="submission" date="2016-10" db="EMBL/GenBank/DDBJ databases">
        <authorList>
            <person name="Varghese N."/>
            <person name="Submissions S."/>
        </authorList>
    </citation>
    <scope>NUCLEOTIDE SEQUENCE [LARGE SCALE GENOMIC DNA]</scope>
    <source>
        <strain evidence="2">DSM 24213</strain>
    </source>
</reference>
<proteinExistence type="predicted"/>
<dbReference type="AlphaFoldDB" id="A0A1I4RK77"/>
<keyword evidence="2" id="KW-1185">Reference proteome</keyword>
<organism evidence="1 2">
    <name type="scientific">Halopseudomonas yangmingensis</name>
    <dbReference type="NCBI Taxonomy" id="1720063"/>
    <lineage>
        <taxon>Bacteria</taxon>
        <taxon>Pseudomonadati</taxon>
        <taxon>Pseudomonadota</taxon>
        <taxon>Gammaproteobacteria</taxon>
        <taxon>Pseudomonadales</taxon>
        <taxon>Pseudomonadaceae</taxon>
        <taxon>Halopseudomonas</taxon>
    </lineage>
</organism>
<dbReference type="STRING" id="1720063.SAMN05216217_10729"/>
<gene>
    <name evidence="1" type="ORF">SAMN05216217_10729</name>
</gene>
<evidence type="ECO:0000313" key="2">
    <source>
        <dbReference type="Proteomes" id="UP000243629"/>
    </source>
</evidence>
<dbReference type="EMBL" id="FOUI01000007">
    <property type="protein sequence ID" value="SFM52393.1"/>
    <property type="molecule type" value="Genomic_DNA"/>
</dbReference>